<dbReference type="HOGENOM" id="CLU_2939678_0_0_9"/>
<dbReference type="RefSeq" id="WP_001836122.1">
    <property type="nucleotide sequence ID" value="NC_008533.2"/>
</dbReference>
<keyword evidence="2" id="KW-1185">Reference proteome</keyword>
<protein>
    <submittedName>
        <fullName evidence="1">Uncharacterized protein</fullName>
    </submittedName>
</protein>
<evidence type="ECO:0000313" key="1">
    <source>
        <dbReference type="EMBL" id="ABJ53974.1"/>
    </source>
</evidence>
<organism evidence="1 2">
    <name type="scientific">Streptococcus pneumoniae serotype 2 (strain D39 / NCTC 7466)</name>
    <dbReference type="NCBI Taxonomy" id="373153"/>
    <lineage>
        <taxon>Bacteria</taxon>
        <taxon>Bacillati</taxon>
        <taxon>Bacillota</taxon>
        <taxon>Bacilli</taxon>
        <taxon>Lactobacillales</taxon>
        <taxon>Streptococcaceae</taxon>
        <taxon>Streptococcus</taxon>
    </lineage>
</organism>
<dbReference type="KEGG" id="spd:SPD_0793"/>
<accession>A0A0H2ZN62</accession>
<dbReference type="eggNOG" id="ENOG503049A">
    <property type="taxonomic scope" value="Bacteria"/>
</dbReference>
<dbReference type="PaxDb" id="373153-SPD_0793"/>
<dbReference type="AlphaFoldDB" id="A0A0H2ZN62"/>
<gene>
    <name evidence="1" type="ordered locus">SPD_0793</name>
</gene>
<sequence>MTVILGFLFLFLMTWWVISIVNSQKPLKNETFIGYVQRYDIDGNGYQSLPCPQN</sequence>
<dbReference type="EMBL" id="CP000410">
    <property type="protein sequence ID" value="ABJ53974.1"/>
    <property type="molecule type" value="Genomic_DNA"/>
</dbReference>
<evidence type="ECO:0000313" key="2">
    <source>
        <dbReference type="Proteomes" id="UP000001452"/>
    </source>
</evidence>
<proteinExistence type="predicted"/>
<name>A0A0H2ZN62_STRP2</name>
<dbReference type="Proteomes" id="UP000001452">
    <property type="component" value="Chromosome"/>
</dbReference>
<reference evidence="1 2" key="1">
    <citation type="journal article" date="2007" name="J. Bacteriol.">
        <title>Genome sequence of Avery's virulent serotype 2 strain D39 of Streptococcus pneumoniae and comparison with that of unencapsulated laboratory strain R6.</title>
        <authorList>
            <person name="Lanie J.A."/>
            <person name="Ng W.L."/>
            <person name="Kazmierczak K.M."/>
            <person name="Andrzejewski T.M."/>
            <person name="Davidsen T.M."/>
            <person name="Wayne K.J."/>
            <person name="Tettelin H."/>
            <person name="Glass J.I."/>
            <person name="Winkler M.E."/>
        </authorList>
    </citation>
    <scope>NUCLEOTIDE SEQUENCE [LARGE SCALE GENOMIC DNA]</scope>
    <source>
        <strain evidence="2">D39 / NCTC 7466</strain>
    </source>
</reference>